<sequence>MPSLMKTVLLLHKKVDRRRILSYKIVKRVMFSTFSVMPEDYLPMHSDIAKEKVKPEDAETRVSLDSSNSEVPTITLTYSFLSSMSGEFSTTSRTKTKTSWIVNMLKSGNGPMKESVVDYLELLSNQTVVDYILDEDANPTTVDIEMFELSREDIFSEVENLNYLVTAMIFLEDSEKERISITRIIRRVLDNAIVQPFGITILFCDLMFHIFILFGWRSVTFRLINVAVTEDKEQEPRRGQLLLESLFYISTLYFFWRLIGEVFSTLITSWQVFRVNFLTPWTIVDVASIIMSVICFGLLMSSTNGNNQLGIYSEEWFSFFAVLTGLLWIKLLSFLKVMNPALATFVLAIGQVLNDVALMLVILAVVTFAFGDMFYTIIKRDFTICPPDEDPNDSGNPYCQHGLSYLDMFTQILGQFGYGSFLGHPLLVTLFILMTIFGAVIFLNILIAVVSDSYGKSCDNAARLFGRARILAVAKINALEGIMQPKLLNRGDVPTVRVGKLLFKLLSLAGCAFTLYELTVFFSYIRGEESITTAEVFADILLILFFCGVIILFFVLIIGWGENLRFPKLMVMVNNPIITWVYWKPMVFLVYLAMGRSSLVMSNEGPDEDHDGWSAKMKQIDSTVSELVEKSEDKLVRIITSLENRLKESEKQRAEEMEMFKKYVASQDPHFKDY</sequence>
<dbReference type="EMBL" id="HBGN01018182">
    <property type="protein sequence ID" value="CAD9331027.1"/>
    <property type="molecule type" value="Transcribed_RNA"/>
</dbReference>
<feature type="transmembrane region" description="Helical" evidence="7">
    <location>
        <begin position="311"/>
        <end position="329"/>
    </location>
</feature>
<evidence type="ECO:0000256" key="2">
    <source>
        <dbReference type="ARBA" id="ARBA00022692"/>
    </source>
</evidence>
<organism evidence="9">
    <name type="scientific">Ditylum brightwellii</name>
    <dbReference type="NCBI Taxonomy" id="49249"/>
    <lineage>
        <taxon>Eukaryota</taxon>
        <taxon>Sar</taxon>
        <taxon>Stramenopiles</taxon>
        <taxon>Ochrophyta</taxon>
        <taxon>Bacillariophyta</taxon>
        <taxon>Mediophyceae</taxon>
        <taxon>Lithodesmiophycidae</taxon>
        <taxon>Lithodesmiales</taxon>
        <taxon>Lithodesmiaceae</taxon>
        <taxon>Ditylum</taxon>
    </lineage>
</organism>
<feature type="transmembrane region" description="Helical" evidence="7">
    <location>
        <begin position="341"/>
        <end position="370"/>
    </location>
</feature>
<feature type="transmembrane region" description="Helical" evidence="7">
    <location>
        <begin position="501"/>
        <end position="524"/>
    </location>
</feature>
<keyword evidence="6" id="KW-0175">Coiled coil</keyword>
<proteinExistence type="predicted"/>
<accession>A0A7S2EEL3</accession>
<gene>
    <name evidence="9" type="ORF">DBRI1063_LOCUS11598</name>
</gene>
<protein>
    <recommendedName>
        <fullName evidence="8">Ion transport domain-containing protein</fullName>
    </recommendedName>
</protein>
<evidence type="ECO:0000256" key="3">
    <source>
        <dbReference type="ARBA" id="ARBA00022737"/>
    </source>
</evidence>
<feature type="coiled-coil region" evidence="6">
    <location>
        <begin position="632"/>
        <end position="659"/>
    </location>
</feature>
<dbReference type="GO" id="GO:0005216">
    <property type="term" value="F:monoatomic ion channel activity"/>
    <property type="evidence" value="ECO:0007669"/>
    <property type="project" value="InterPro"/>
</dbReference>
<dbReference type="GO" id="GO:0005886">
    <property type="term" value="C:plasma membrane"/>
    <property type="evidence" value="ECO:0007669"/>
    <property type="project" value="TreeGrafter"/>
</dbReference>
<feature type="transmembrane region" description="Helical" evidence="7">
    <location>
        <begin position="426"/>
        <end position="450"/>
    </location>
</feature>
<dbReference type="Pfam" id="PF00520">
    <property type="entry name" value="Ion_trans"/>
    <property type="match status" value="1"/>
</dbReference>
<keyword evidence="2 7" id="KW-0812">Transmembrane</keyword>
<evidence type="ECO:0000256" key="1">
    <source>
        <dbReference type="ARBA" id="ARBA00004141"/>
    </source>
</evidence>
<evidence type="ECO:0000313" key="9">
    <source>
        <dbReference type="EMBL" id="CAD9331027.1"/>
    </source>
</evidence>
<reference evidence="9" key="1">
    <citation type="submission" date="2021-01" db="EMBL/GenBank/DDBJ databases">
        <authorList>
            <person name="Corre E."/>
            <person name="Pelletier E."/>
            <person name="Niang G."/>
            <person name="Scheremetjew M."/>
            <person name="Finn R."/>
            <person name="Kale V."/>
            <person name="Holt S."/>
            <person name="Cochrane G."/>
            <person name="Meng A."/>
            <person name="Brown T."/>
            <person name="Cohen L."/>
        </authorList>
    </citation>
    <scope>NUCLEOTIDE SEQUENCE</scope>
    <source>
        <strain evidence="9">Pop2</strain>
    </source>
</reference>
<dbReference type="PANTHER" id="PTHR10582:SF2">
    <property type="entry name" value="INACTIVE"/>
    <property type="match status" value="1"/>
</dbReference>
<feature type="transmembrane region" description="Helical" evidence="7">
    <location>
        <begin position="279"/>
        <end position="299"/>
    </location>
</feature>
<keyword evidence="3" id="KW-0677">Repeat</keyword>
<feature type="domain" description="Ion transport" evidence="8">
    <location>
        <begin position="221"/>
        <end position="456"/>
    </location>
</feature>
<name>A0A7S2EEL3_9STRA</name>
<dbReference type="InterPro" id="IPR024862">
    <property type="entry name" value="TRPV"/>
</dbReference>
<keyword evidence="5 7" id="KW-0472">Membrane</keyword>
<evidence type="ECO:0000256" key="5">
    <source>
        <dbReference type="ARBA" id="ARBA00023136"/>
    </source>
</evidence>
<feature type="transmembrane region" description="Helical" evidence="7">
    <location>
        <begin position="536"/>
        <end position="557"/>
    </location>
</feature>
<evidence type="ECO:0000256" key="4">
    <source>
        <dbReference type="ARBA" id="ARBA00022989"/>
    </source>
</evidence>
<keyword evidence="4 7" id="KW-1133">Transmembrane helix</keyword>
<evidence type="ECO:0000256" key="7">
    <source>
        <dbReference type="SAM" id="Phobius"/>
    </source>
</evidence>
<evidence type="ECO:0000259" key="8">
    <source>
        <dbReference type="Pfam" id="PF00520"/>
    </source>
</evidence>
<dbReference type="InterPro" id="IPR005821">
    <property type="entry name" value="Ion_trans_dom"/>
</dbReference>
<dbReference type="AlphaFoldDB" id="A0A7S2EEL3"/>
<comment type="subcellular location">
    <subcellularLocation>
        <location evidence="1">Membrane</location>
        <topology evidence="1">Multi-pass membrane protein</topology>
    </subcellularLocation>
</comment>
<dbReference type="GO" id="GO:0098703">
    <property type="term" value="P:calcium ion import across plasma membrane"/>
    <property type="evidence" value="ECO:0007669"/>
    <property type="project" value="TreeGrafter"/>
</dbReference>
<feature type="transmembrane region" description="Helical" evidence="7">
    <location>
        <begin position="577"/>
        <end position="594"/>
    </location>
</feature>
<evidence type="ECO:0000256" key="6">
    <source>
        <dbReference type="SAM" id="Coils"/>
    </source>
</evidence>
<feature type="transmembrane region" description="Helical" evidence="7">
    <location>
        <begin position="193"/>
        <end position="216"/>
    </location>
</feature>
<dbReference type="PANTHER" id="PTHR10582">
    <property type="entry name" value="TRANSIENT RECEPTOR POTENTIAL ION CHANNEL PROTEIN"/>
    <property type="match status" value="1"/>
</dbReference>